<organism evidence="3 4">
    <name type="scientific">Mycolicibacterium hippocampi</name>
    <dbReference type="NCBI Taxonomy" id="659824"/>
    <lineage>
        <taxon>Bacteria</taxon>
        <taxon>Bacillati</taxon>
        <taxon>Actinomycetota</taxon>
        <taxon>Actinomycetes</taxon>
        <taxon>Mycobacteriales</taxon>
        <taxon>Mycobacteriaceae</taxon>
        <taxon>Mycolicibacterium</taxon>
    </lineage>
</organism>
<name>A0A850Q246_9MYCO</name>
<keyword evidence="4" id="KW-1185">Reference proteome</keyword>
<dbReference type="Pfam" id="PF19040">
    <property type="entry name" value="SGNH"/>
    <property type="match status" value="1"/>
</dbReference>
<evidence type="ECO:0000313" key="3">
    <source>
        <dbReference type="EMBL" id="NVN53736.1"/>
    </source>
</evidence>
<gene>
    <name evidence="3" type="ORF">HLY00_4087</name>
</gene>
<sequence>MNSTNALPHPSRSATGLRKPTHRRRTRWVAPVASILTIVLTSCSTYGGTEIPSYQANEAVAGSEVSGLATQSYATTDEVIAAVAAAQQTQELPSAAAQQLATLSQGQVQDGPENCFDRREMNAVTPDATFGECAYGDPEGTKQMVIYGDSRAPMWAASLERVAAVSGWQLRVFAKGGCPAADLSFENNETNAPDPDCDAFRSAAIEEIRKLQPQLVVTASHAGHRLANGEMPTNLQWQAGWESTFQKLAQPGSQLAILGAIPNWDTNGAQCVAAHARDIQACSTERANAVSPYFDAEREAASAAGVLYVDTVPWVCTERCQPVIADTIVYYNPYHFTKGYADYLSGAVADALKPVMA</sequence>
<accession>A0A850Q246</accession>
<evidence type="ECO:0000256" key="1">
    <source>
        <dbReference type="SAM" id="MobiDB-lite"/>
    </source>
</evidence>
<feature type="region of interest" description="Disordered" evidence="1">
    <location>
        <begin position="1"/>
        <end position="25"/>
    </location>
</feature>
<evidence type="ECO:0000259" key="2">
    <source>
        <dbReference type="Pfam" id="PF19040"/>
    </source>
</evidence>
<proteinExistence type="predicted"/>
<feature type="domain" description="SGNH" evidence="2">
    <location>
        <begin position="128"/>
        <end position="348"/>
    </location>
</feature>
<dbReference type="Proteomes" id="UP000570517">
    <property type="component" value="Unassembled WGS sequence"/>
</dbReference>
<comment type="caution">
    <text evidence="3">The sequence shown here is derived from an EMBL/GenBank/DDBJ whole genome shotgun (WGS) entry which is preliminary data.</text>
</comment>
<evidence type="ECO:0000313" key="4">
    <source>
        <dbReference type="Proteomes" id="UP000570517"/>
    </source>
</evidence>
<protein>
    <recommendedName>
        <fullName evidence="2">SGNH domain-containing protein</fullName>
    </recommendedName>
</protein>
<reference evidence="3 4" key="1">
    <citation type="submission" date="2020-05" db="EMBL/GenBank/DDBJ databases">
        <title>Draft genome sequence of Mycobacterium hippocampi DL, isolated from European seabass, Dicentrarchus labrax, reared in fish farms.</title>
        <authorList>
            <person name="Stathopoulou P."/>
            <person name="Asimakis E."/>
            <person name="Tzokas K."/>
            <person name="Batargias C."/>
            <person name="Tsiamis G."/>
        </authorList>
    </citation>
    <scope>NUCLEOTIDE SEQUENCE [LARGE SCALE GENOMIC DNA]</scope>
    <source>
        <strain evidence="3 4">DL</strain>
    </source>
</reference>
<dbReference type="AlphaFoldDB" id="A0A850Q246"/>
<dbReference type="EMBL" id="JABFYL010000049">
    <property type="protein sequence ID" value="NVN53736.1"/>
    <property type="molecule type" value="Genomic_DNA"/>
</dbReference>
<dbReference type="InterPro" id="IPR043968">
    <property type="entry name" value="SGNH"/>
</dbReference>